<keyword evidence="2" id="KW-0378">Hydrolase</keyword>
<sequence>MENKVTVKQCANALLRNDSCTKNMGIELISVDEGQSVMQMKVRDDMLNGHNTAHGGMIFTLADSALAVACNSYNLPNVAEFCTINFLNPAYMDDILTAHATEVHQQGRNGLYDIHVFNQDKLKIAEFRGKTRQIKGQLVKTD</sequence>
<dbReference type="InterPro" id="IPR006683">
    <property type="entry name" value="Thioestr_dom"/>
</dbReference>
<comment type="caution">
    <text evidence="4">The sequence shown here is derived from an EMBL/GenBank/DDBJ whole genome shotgun (WGS) entry which is preliminary data.</text>
</comment>
<evidence type="ECO:0000313" key="4">
    <source>
        <dbReference type="EMBL" id="PCJ00033.1"/>
    </source>
</evidence>
<feature type="domain" description="Thioesterase" evidence="3">
    <location>
        <begin position="50"/>
        <end position="123"/>
    </location>
</feature>
<dbReference type="EMBL" id="NVUS01000013">
    <property type="protein sequence ID" value="PCJ00033.1"/>
    <property type="molecule type" value="Genomic_DNA"/>
</dbReference>
<dbReference type="Pfam" id="PF03061">
    <property type="entry name" value="4HBT"/>
    <property type="match status" value="1"/>
</dbReference>
<gene>
    <name evidence="4" type="primary">paaD</name>
    <name evidence="4" type="ORF">COB13_10590</name>
</gene>
<dbReference type="NCBIfam" id="TIGR02286">
    <property type="entry name" value="PaaD"/>
    <property type="match status" value="1"/>
</dbReference>
<dbReference type="SUPFAM" id="SSF54637">
    <property type="entry name" value="Thioesterase/thiol ester dehydrase-isomerase"/>
    <property type="match status" value="1"/>
</dbReference>
<name>A0A2A4YYX9_9PROT</name>
<dbReference type="InterPro" id="IPR011973">
    <property type="entry name" value="PaaD"/>
</dbReference>
<dbReference type="CDD" id="cd03443">
    <property type="entry name" value="PaaI_thioesterase"/>
    <property type="match status" value="1"/>
</dbReference>
<reference evidence="4" key="2">
    <citation type="journal article" date="2018" name="ISME J.">
        <title>A dynamic microbial community with high functional redundancy inhabits the cold, oxic subseafloor aquifer.</title>
        <authorList>
            <person name="Tully B.J."/>
            <person name="Wheat C.G."/>
            <person name="Glazer B.T."/>
            <person name="Huber J.A."/>
        </authorList>
    </citation>
    <scope>NUCLEOTIDE SEQUENCE</scope>
    <source>
        <strain evidence="4">NORP83</strain>
    </source>
</reference>
<comment type="similarity">
    <text evidence="1">Belongs to the thioesterase PaaI family.</text>
</comment>
<accession>A0A2A4YYX9</accession>
<dbReference type="InterPro" id="IPR003736">
    <property type="entry name" value="PAAI_dom"/>
</dbReference>
<dbReference type="NCBIfam" id="TIGR00369">
    <property type="entry name" value="unchar_dom_1"/>
    <property type="match status" value="1"/>
</dbReference>
<reference key="1">
    <citation type="submission" date="2017-08" db="EMBL/GenBank/DDBJ databases">
        <title>A dynamic microbial community with high functional redundancy inhabits the cold, oxic subseafloor aquifer.</title>
        <authorList>
            <person name="Tully B.J."/>
            <person name="Wheat C.G."/>
            <person name="Glazer B.T."/>
            <person name="Huber J.A."/>
        </authorList>
    </citation>
    <scope>NUCLEOTIDE SEQUENCE [LARGE SCALE GENOMIC DNA]</scope>
</reference>
<dbReference type="Gene3D" id="3.10.129.10">
    <property type="entry name" value="Hotdog Thioesterase"/>
    <property type="match status" value="1"/>
</dbReference>
<protein>
    <submittedName>
        <fullName evidence="4">Phenylacetic acid degradation protein PaaD</fullName>
    </submittedName>
</protein>
<proteinExistence type="inferred from homology"/>
<dbReference type="PANTHER" id="PTHR42856:SF1">
    <property type="entry name" value="ACYL-COENZYME A THIOESTERASE PAAI"/>
    <property type="match status" value="1"/>
</dbReference>
<evidence type="ECO:0000256" key="2">
    <source>
        <dbReference type="ARBA" id="ARBA00022801"/>
    </source>
</evidence>
<dbReference type="InterPro" id="IPR052723">
    <property type="entry name" value="Acyl-CoA_thioesterase_PaaI"/>
</dbReference>
<dbReference type="PANTHER" id="PTHR42856">
    <property type="entry name" value="ACYL-COENZYME A THIOESTERASE PAAI"/>
    <property type="match status" value="1"/>
</dbReference>
<dbReference type="AlphaFoldDB" id="A0A2A4YYX9"/>
<evidence type="ECO:0000259" key="3">
    <source>
        <dbReference type="Pfam" id="PF03061"/>
    </source>
</evidence>
<organism evidence="4">
    <name type="scientific">OCS116 cluster bacterium</name>
    <dbReference type="NCBI Taxonomy" id="2030921"/>
    <lineage>
        <taxon>Bacteria</taxon>
        <taxon>Pseudomonadati</taxon>
        <taxon>Pseudomonadota</taxon>
        <taxon>Alphaproteobacteria</taxon>
        <taxon>OCS116 cluster</taxon>
    </lineage>
</organism>
<dbReference type="GO" id="GO:0016289">
    <property type="term" value="F:acyl-CoA hydrolase activity"/>
    <property type="evidence" value="ECO:0007669"/>
    <property type="project" value="UniProtKB-ARBA"/>
</dbReference>
<evidence type="ECO:0000256" key="1">
    <source>
        <dbReference type="ARBA" id="ARBA00008324"/>
    </source>
</evidence>
<dbReference type="InterPro" id="IPR029069">
    <property type="entry name" value="HotDog_dom_sf"/>
</dbReference>
<dbReference type="FunFam" id="3.10.129.10:FF:000022">
    <property type="entry name" value="Phenylacetic acid degradation protein"/>
    <property type="match status" value="1"/>
</dbReference>